<dbReference type="Gene3D" id="1.10.510.10">
    <property type="entry name" value="Transferase(Phosphotransferase) domain 1"/>
    <property type="match status" value="1"/>
</dbReference>
<dbReference type="eggNOG" id="KOG0589">
    <property type="taxonomic scope" value="Eukaryota"/>
</dbReference>
<dbReference type="PANTHER" id="PTHR44899">
    <property type="entry name" value="CAMK FAMILY PROTEIN KINASE"/>
    <property type="match status" value="1"/>
</dbReference>
<evidence type="ECO:0000256" key="4">
    <source>
        <dbReference type="ARBA" id="ARBA00022679"/>
    </source>
</evidence>
<dbReference type="KEGG" id="aqu:100638507"/>
<accession>A0A1X7VB11</accession>
<dbReference type="AlphaFoldDB" id="A0A1X7VB11"/>
<evidence type="ECO:0000256" key="1">
    <source>
        <dbReference type="ARBA" id="ARBA00010886"/>
    </source>
</evidence>
<dbReference type="InterPro" id="IPR011009">
    <property type="entry name" value="Kinase-like_dom_sf"/>
</dbReference>
<dbReference type="GO" id="GO:0005524">
    <property type="term" value="F:ATP binding"/>
    <property type="evidence" value="ECO:0007669"/>
    <property type="project" value="UniProtKB-KW"/>
</dbReference>
<dbReference type="EnsemblMetazoa" id="XM_019994315.1">
    <property type="protein sequence ID" value="XP_019849874.1"/>
    <property type="gene ID" value="LOC100638507"/>
</dbReference>
<dbReference type="PROSITE" id="PS00108">
    <property type="entry name" value="PROTEIN_KINASE_ST"/>
    <property type="match status" value="1"/>
</dbReference>
<keyword evidence="7" id="KW-0067">ATP-binding</keyword>
<dbReference type="InterPro" id="IPR051131">
    <property type="entry name" value="NEK_Ser/Thr_kinase_NIMA"/>
</dbReference>
<dbReference type="STRING" id="400682.A0A1X7VB11"/>
<reference evidence="13" key="1">
    <citation type="journal article" date="2010" name="Nature">
        <title>The Amphimedon queenslandica genome and the evolution of animal complexity.</title>
        <authorList>
            <person name="Srivastava M."/>
            <person name="Simakov O."/>
            <person name="Chapman J."/>
            <person name="Fahey B."/>
            <person name="Gauthier M.E."/>
            <person name="Mitros T."/>
            <person name="Richards G.S."/>
            <person name="Conaco C."/>
            <person name="Dacre M."/>
            <person name="Hellsten U."/>
            <person name="Larroux C."/>
            <person name="Putnam N.H."/>
            <person name="Stanke M."/>
            <person name="Adamska M."/>
            <person name="Darling A."/>
            <person name="Degnan S.M."/>
            <person name="Oakley T.H."/>
            <person name="Plachetzki D.C."/>
            <person name="Zhai Y."/>
            <person name="Adamski M."/>
            <person name="Calcino A."/>
            <person name="Cummins S.F."/>
            <person name="Goodstein D.M."/>
            <person name="Harris C."/>
            <person name="Jackson D.J."/>
            <person name="Leys S.P."/>
            <person name="Shu S."/>
            <person name="Woodcroft B.J."/>
            <person name="Vervoort M."/>
            <person name="Kosik K.S."/>
            <person name="Manning G."/>
            <person name="Degnan B.M."/>
            <person name="Rokhsar D.S."/>
        </authorList>
    </citation>
    <scope>NUCLEOTIDE SEQUENCE [LARGE SCALE GENOMIC DNA]</scope>
</reference>
<dbReference type="InterPro" id="IPR000719">
    <property type="entry name" value="Prot_kinase_dom"/>
</dbReference>
<dbReference type="SMART" id="SM00220">
    <property type="entry name" value="S_TKc"/>
    <property type="match status" value="1"/>
</dbReference>
<sequence length="542" mass="61126">MPTHKDLAEARNKGTATSSGAFTAETLIAGRYGLGCRLGSGNFGTAYVVQDHKTGEKKVLKRINIGEVQPNETVEAVKEATLLAQLDHPAIVKYHDSFMDVEHFCIITEYCEGGDLDYMLKKLKSTNKILDESLIMDWFIQLTNAVHYIHDRKVLHRDLKTRNIFLKDKKIKLGDFGISRILVATSDFATTFTGTPYYMSPEVLKHEGYNSKSDIWSLGAVLYELCTCEHAYQGQNIMAIMYKIVEGHPPRLPNHFTPSMRYLHSRMMDKSPARRPSAIEILQDPCVKRHLESHKLSLSLVPKESNPSEEAKAIAQALSNQVPSKGHKDQNKDISGVNRSPLELPVNKKLKSRDKVPPWVKEHPDVFVGGNISMTAFDTCEMKEEVDKLDESLSLMEVAPGQSSEIRQKDMNSMTESYQPKRYSQQLDTLKSSSSSDEVKYTSTKVPGTDREKVQQSHDGFSLFTPIASERRMLQLQNDALRIFGPDVFQSVYRYLKVARADGGVADEAKVLMGLRSITQNIKDCFLVDQLVFLEKQRENSL</sequence>
<evidence type="ECO:0000259" key="11">
    <source>
        <dbReference type="PROSITE" id="PS50011"/>
    </source>
</evidence>
<evidence type="ECO:0000256" key="8">
    <source>
        <dbReference type="ARBA" id="ARBA00047899"/>
    </source>
</evidence>
<name>A0A1X7VB11_AMPQE</name>
<dbReference type="InParanoid" id="A0A1X7VB11"/>
<organism evidence="12">
    <name type="scientific">Amphimedon queenslandica</name>
    <name type="common">Sponge</name>
    <dbReference type="NCBI Taxonomy" id="400682"/>
    <lineage>
        <taxon>Eukaryota</taxon>
        <taxon>Metazoa</taxon>
        <taxon>Porifera</taxon>
        <taxon>Demospongiae</taxon>
        <taxon>Heteroscleromorpha</taxon>
        <taxon>Haplosclerida</taxon>
        <taxon>Niphatidae</taxon>
        <taxon>Amphimedon</taxon>
    </lineage>
</organism>
<dbReference type="PANTHER" id="PTHR44899:SF8">
    <property type="entry name" value="NIMA-RELATED KINASE 11"/>
    <property type="match status" value="1"/>
</dbReference>
<keyword evidence="13" id="KW-1185">Reference proteome</keyword>
<keyword evidence="4" id="KW-0808">Transferase</keyword>
<dbReference type="InterPro" id="IPR008271">
    <property type="entry name" value="Ser/Thr_kinase_AS"/>
</dbReference>
<keyword evidence="3" id="KW-0723">Serine/threonine-protein kinase</keyword>
<gene>
    <name evidence="12" type="primary">100638507</name>
</gene>
<comment type="catalytic activity">
    <reaction evidence="9">
        <text>L-seryl-[protein] + ATP = O-phospho-L-seryl-[protein] + ADP + H(+)</text>
        <dbReference type="Rhea" id="RHEA:17989"/>
        <dbReference type="Rhea" id="RHEA-COMP:9863"/>
        <dbReference type="Rhea" id="RHEA-COMP:11604"/>
        <dbReference type="ChEBI" id="CHEBI:15378"/>
        <dbReference type="ChEBI" id="CHEBI:29999"/>
        <dbReference type="ChEBI" id="CHEBI:30616"/>
        <dbReference type="ChEBI" id="CHEBI:83421"/>
        <dbReference type="ChEBI" id="CHEBI:456216"/>
        <dbReference type="EC" id="2.7.11.1"/>
    </reaction>
</comment>
<dbReference type="Pfam" id="PF00069">
    <property type="entry name" value="Pkinase"/>
    <property type="match status" value="1"/>
</dbReference>
<comment type="similarity">
    <text evidence="1">Belongs to the protein kinase superfamily. NEK Ser/Thr protein kinase family. NIMA subfamily.</text>
</comment>
<dbReference type="EC" id="2.7.11.1" evidence="2"/>
<keyword evidence="5" id="KW-0547">Nucleotide-binding</keyword>
<feature type="region of interest" description="Disordered" evidence="10">
    <location>
        <begin position="400"/>
        <end position="452"/>
    </location>
</feature>
<dbReference type="Proteomes" id="UP000007879">
    <property type="component" value="Unassembled WGS sequence"/>
</dbReference>
<evidence type="ECO:0000256" key="6">
    <source>
        <dbReference type="ARBA" id="ARBA00022777"/>
    </source>
</evidence>
<dbReference type="EnsemblMetazoa" id="Aqu2.1.37173_001">
    <property type="protein sequence ID" value="Aqu2.1.37173_001"/>
    <property type="gene ID" value="Aqu2.1.37173"/>
</dbReference>
<evidence type="ECO:0000256" key="9">
    <source>
        <dbReference type="ARBA" id="ARBA00048679"/>
    </source>
</evidence>
<evidence type="ECO:0000256" key="2">
    <source>
        <dbReference type="ARBA" id="ARBA00012513"/>
    </source>
</evidence>
<dbReference type="SUPFAM" id="SSF56112">
    <property type="entry name" value="Protein kinase-like (PK-like)"/>
    <property type="match status" value="1"/>
</dbReference>
<evidence type="ECO:0000256" key="7">
    <source>
        <dbReference type="ARBA" id="ARBA00022840"/>
    </source>
</evidence>
<evidence type="ECO:0000256" key="10">
    <source>
        <dbReference type="SAM" id="MobiDB-lite"/>
    </source>
</evidence>
<evidence type="ECO:0000313" key="13">
    <source>
        <dbReference type="Proteomes" id="UP000007879"/>
    </source>
</evidence>
<comment type="catalytic activity">
    <reaction evidence="8">
        <text>L-threonyl-[protein] + ATP = O-phospho-L-threonyl-[protein] + ADP + H(+)</text>
        <dbReference type="Rhea" id="RHEA:46608"/>
        <dbReference type="Rhea" id="RHEA-COMP:11060"/>
        <dbReference type="Rhea" id="RHEA-COMP:11605"/>
        <dbReference type="ChEBI" id="CHEBI:15378"/>
        <dbReference type="ChEBI" id="CHEBI:30013"/>
        <dbReference type="ChEBI" id="CHEBI:30616"/>
        <dbReference type="ChEBI" id="CHEBI:61977"/>
        <dbReference type="ChEBI" id="CHEBI:456216"/>
        <dbReference type="EC" id="2.7.11.1"/>
    </reaction>
</comment>
<keyword evidence="6" id="KW-0418">Kinase</keyword>
<reference evidence="12" key="2">
    <citation type="submission" date="2017-05" db="UniProtKB">
        <authorList>
            <consortium name="EnsemblMetazoa"/>
        </authorList>
    </citation>
    <scope>IDENTIFICATION</scope>
</reference>
<protein>
    <recommendedName>
        <fullName evidence="2">non-specific serine/threonine protein kinase</fullName>
        <ecNumber evidence="2">2.7.11.1</ecNumber>
    </recommendedName>
</protein>
<dbReference type="PROSITE" id="PS50011">
    <property type="entry name" value="PROTEIN_KINASE_DOM"/>
    <property type="match status" value="1"/>
</dbReference>
<evidence type="ECO:0000256" key="3">
    <source>
        <dbReference type="ARBA" id="ARBA00022527"/>
    </source>
</evidence>
<evidence type="ECO:0000313" key="12">
    <source>
        <dbReference type="EnsemblMetazoa" id="Aqu2.1.37173_001"/>
    </source>
</evidence>
<dbReference type="OrthoDB" id="248923at2759"/>
<evidence type="ECO:0000256" key="5">
    <source>
        <dbReference type="ARBA" id="ARBA00022741"/>
    </source>
</evidence>
<feature type="region of interest" description="Disordered" evidence="10">
    <location>
        <begin position="318"/>
        <end position="340"/>
    </location>
</feature>
<proteinExistence type="inferred from homology"/>
<feature type="compositionally biased region" description="Polar residues" evidence="10">
    <location>
        <begin position="401"/>
        <end position="446"/>
    </location>
</feature>
<feature type="domain" description="Protein kinase" evidence="11">
    <location>
        <begin position="32"/>
        <end position="287"/>
    </location>
</feature>
<dbReference type="GO" id="GO:0004674">
    <property type="term" value="F:protein serine/threonine kinase activity"/>
    <property type="evidence" value="ECO:0007669"/>
    <property type="project" value="UniProtKB-KW"/>
</dbReference>